<dbReference type="Proteomes" id="UP001049176">
    <property type="component" value="Chromosome 10"/>
</dbReference>
<protein>
    <submittedName>
        <fullName evidence="1">Uncharacterized protein</fullName>
    </submittedName>
</protein>
<dbReference type="EMBL" id="CM032190">
    <property type="protein sequence ID" value="KAG7086706.1"/>
    <property type="molecule type" value="Genomic_DNA"/>
</dbReference>
<reference evidence="1" key="1">
    <citation type="journal article" date="2021" name="Genome Biol. Evol.">
        <title>The assembled and annotated genome of the fairy-ring fungus Marasmius oreades.</title>
        <authorList>
            <person name="Hiltunen M."/>
            <person name="Ament-Velasquez S.L."/>
            <person name="Johannesson H."/>
        </authorList>
    </citation>
    <scope>NUCLEOTIDE SEQUENCE</scope>
    <source>
        <strain evidence="1">03SP1</strain>
    </source>
</reference>
<keyword evidence="2" id="KW-1185">Reference proteome</keyword>
<dbReference type="RefSeq" id="XP_043003177.1">
    <property type="nucleotide sequence ID" value="XM_043159574.1"/>
</dbReference>
<name>A0A9P7RP40_9AGAR</name>
<comment type="caution">
    <text evidence="1">The sequence shown here is derived from an EMBL/GenBank/DDBJ whole genome shotgun (WGS) entry which is preliminary data.</text>
</comment>
<accession>A0A9P7RP40</accession>
<proteinExistence type="predicted"/>
<dbReference type="KEGG" id="more:E1B28_002642"/>
<dbReference type="GeneID" id="66071718"/>
<evidence type="ECO:0000313" key="1">
    <source>
        <dbReference type="EMBL" id="KAG7086706.1"/>
    </source>
</evidence>
<dbReference type="OrthoDB" id="191139at2759"/>
<organism evidence="1 2">
    <name type="scientific">Marasmius oreades</name>
    <name type="common">fairy-ring Marasmius</name>
    <dbReference type="NCBI Taxonomy" id="181124"/>
    <lineage>
        <taxon>Eukaryota</taxon>
        <taxon>Fungi</taxon>
        <taxon>Dikarya</taxon>
        <taxon>Basidiomycota</taxon>
        <taxon>Agaricomycotina</taxon>
        <taxon>Agaricomycetes</taxon>
        <taxon>Agaricomycetidae</taxon>
        <taxon>Agaricales</taxon>
        <taxon>Marasmiineae</taxon>
        <taxon>Marasmiaceae</taxon>
        <taxon>Marasmius</taxon>
    </lineage>
</organism>
<evidence type="ECO:0000313" key="2">
    <source>
        <dbReference type="Proteomes" id="UP001049176"/>
    </source>
</evidence>
<sequence>MRSGLPSIGAGGSNNIPLFHPDSHVLMCNAGIMAVPPSLTTDGYGSSLVPTTSDMFLTKLLHPTLLRTAEEPNSDVRITLLLSSHGPTPFGWYPVRRTSSARFFGLLVCFSSSYLFVKPHHASTFDSLLEFRFL</sequence>
<dbReference type="AlphaFoldDB" id="A0A9P7RP40"/>
<gene>
    <name evidence="1" type="ORF">E1B28_002642</name>
</gene>